<dbReference type="EMBL" id="JRYO01000073">
    <property type="protein sequence ID" value="KHE93095.1"/>
    <property type="molecule type" value="Genomic_DNA"/>
</dbReference>
<dbReference type="Proteomes" id="UP000030652">
    <property type="component" value="Unassembled WGS sequence"/>
</dbReference>
<organism evidence="1 2">
    <name type="scientific">Candidatus Scalindua brodae</name>
    <dbReference type="NCBI Taxonomy" id="237368"/>
    <lineage>
        <taxon>Bacteria</taxon>
        <taxon>Pseudomonadati</taxon>
        <taxon>Planctomycetota</taxon>
        <taxon>Candidatus Brocadiia</taxon>
        <taxon>Candidatus Brocadiales</taxon>
        <taxon>Candidatus Scalinduaceae</taxon>
        <taxon>Candidatus Scalindua</taxon>
    </lineage>
</organism>
<proteinExistence type="predicted"/>
<sequence length="97" mass="10974">MSTAEVNLLNIEDCFTSAPLSESSFRIIPNVVTERINNVIVNTINLPSELSELPYKIKDQAVILDAVGAWKDYEDIDGFIEDIYQKREKSLDRAVDI</sequence>
<dbReference type="AlphaFoldDB" id="A0A0B0EQZ3"/>
<name>A0A0B0EQZ3_9BACT</name>
<comment type="caution">
    <text evidence="1">The sequence shown here is derived from an EMBL/GenBank/DDBJ whole genome shotgun (WGS) entry which is preliminary data.</text>
</comment>
<accession>A0A0B0EQZ3</accession>
<evidence type="ECO:0000313" key="1">
    <source>
        <dbReference type="EMBL" id="KHE93095.1"/>
    </source>
</evidence>
<gene>
    <name evidence="1" type="ORF">SCABRO_01149</name>
</gene>
<protein>
    <submittedName>
        <fullName evidence="1">Uncharacterized protein</fullName>
    </submittedName>
</protein>
<evidence type="ECO:0000313" key="2">
    <source>
        <dbReference type="Proteomes" id="UP000030652"/>
    </source>
</evidence>
<reference evidence="1 2" key="1">
    <citation type="submission" date="2014-10" db="EMBL/GenBank/DDBJ databases">
        <title>Draft genome of anammox bacterium scalindua brodae, obtained using differential coverage binning of sequence data from two enrichment reactors.</title>
        <authorList>
            <person name="Speth D.R."/>
            <person name="Russ L."/>
            <person name="Kartal B."/>
            <person name="Op den Camp H.J."/>
            <person name="Dutilh B.E."/>
            <person name="Jetten M.S."/>
        </authorList>
    </citation>
    <scope>NUCLEOTIDE SEQUENCE [LARGE SCALE GENOMIC DNA]</scope>
    <source>
        <strain evidence="1">RU1</strain>
    </source>
</reference>